<evidence type="ECO:0000313" key="10">
    <source>
        <dbReference type="Proteomes" id="UP001153737"/>
    </source>
</evidence>
<feature type="chain" id="PRO_5040129038" description="acid phosphatase" evidence="8">
    <location>
        <begin position="22"/>
        <end position="379"/>
    </location>
</feature>
<evidence type="ECO:0000256" key="7">
    <source>
        <dbReference type="ARBA" id="ARBA00023180"/>
    </source>
</evidence>
<feature type="signal peptide" evidence="8">
    <location>
        <begin position="1"/>
        <end position="21"/>
    </location>
</feature>
<keyword evidence="4 8" id="KW-0732">Signal</keyword>
<dbReference type="GO" id="GO:0003993">
    <property type="term" value="F:acid phosphatase activity"/>
    <property type="evidence" value="ECO:0007669"/>
    <property type="project" value="UniProtKB-EC"/>
</dbReference>
<comment type="similarity">
    <text evidence="2">Belongs to the histidine acid phosphatase family.</text>
</comment>
<proteinExistence type="inferred from homology"/>
<dbReference type="Pfam" id="PF00328">
    <property type="entry name" value="His_Phos_2"/>
    <property type="match status" value="1"/>
</dbReference>
<reference evidence="9" key="1">
    <citation type="submission" date="2022-01" db="EMBL/GenBank/DDBJ databases">
        <authorList>
            <person name="King R."/>
        </authorList>
    </citation>
    <scope>NUCLEOTIDE SEQUENCE</scope>
</reference>
<dbReference type="PANTHER" id="PTHR11567:SF211">
    <property type="entry name" value="PROSTATIC ACID PHOSPHATASE"/>
    <property type="match status" value="1"/>
</dbReference>
<dbReference type="AlphaFoldDB" id="A0A9P0GTM9"/>
<organism evidence="9 10">
    <name type="scientific">Phaedon cochleariae</name>
    <name type="common">Mustard beetle</name>
    <dbReference type="NCBI Taxonomy" id="80249"/>
    <lineage>
        <taxon>Eukaryota</taxon>
        <taxon>Metazoa</taxon>
        <taxon>Ecdysozoa</taxon>
        <taxon>Arthropoda</taxon>
        <taxon>Hexapoda</taxon>
        <taxon>Insecta</taxon>
        <taxon>Pterygota</taxon>
        <taxon>Neoptera</taxon>
        <taxon>Endopterygota</taxon>
        <taxon>Coleoptera</taxon>
        <taxon>Polyphaga</taxon>
        <taxon>Cucujiformia</taxon>
        <taxon>Chrysomeloidea</taxon>
        <taxon>Chrysomelidae</taxon>
        <taxon>Chrysomelinae</taxon>
        <taxon>Chrysomelini</taxon>
        <taxon>Phaedon</taxon>
    </lineage>
</organism>
<reference evidence="9" key="2">
    <citation type="submission" date="2022-10" db="EMBL/GenBank/DDBJ databases">
        <authorList>
            <consortium name="ENA_rothamsted_submissions"/>
            <consortium name="culmorum"/>
            <person name="King R."/>
        </authorList>
    </citation>
    <scope>NUCLEOTIDE SEQUENCE</scope>
</reference>
<keyword evidence="7" id="KW-0325">Glycoprotein</keyword>
<dbReference type="CDD" id="cd07061">
    <property type="entry name" value="HP_HAP_like"/>
    <property type="match status" value="1"/>
</dbReference>
<gene>
    <name evidence="9" type="ORF">PHAECO_LOCUS7254</name>
</gene>
<comment type="catalytic activity">
    <reaction evidence="1">
        <text>a phosphate monoester + H2O = an alcohol + phosphate</text>
        <dbReference type="Rhea" id="RHEA:15017"/>
        <dbReference type="ChEBI" id="CHEBI:15377"/>
        <dbReference type="ChEBI" id="CHEBI:30879"/>
        <dbReference type="ChEBI" id="CHEBI:43474"/>
        <dbReference type="ChEBI" id="CHEBI:67140"/>
        <dbReference type="EC" id="3.1.3.2"/>
    </reaction>
</comment>
<accession>A0A9P0GTM9</accession>
<dbReference type="InterPro" id="IPR050645">
    <property type="entry name" value="Histidine_acid_phosphatase"/>
</dbReference>
<evidence type="ECO:0000256" key="6">
    <source>
        <dbReference type="ARBA" id="ARBA00023157"/>
    </source>
</evidence>
<dbReference type="PANTHER" id="PTHR11567">
    <property type="entry name" value="ACID PHOSPHATASE-RELATED"/>
    <property type="match status" value="1"/>
</dbReference>
<dbReference type="OrthoDB" id="10257284at2759"/>
<evidence type="ECO:0000256" key="4">
    <source>
        <dbReference type="ARBA" id="ARBA00022729"/>
    </source>
</evidence>
<evidence type="ECO:0000256" key="2">
    <source>
        <dbReference type="ARBA" id="ARBA00005375"/>
    </source>
</evidence>
<dbReference type="SUPFAM" id="SSF53254">
    <property type="entry name" value="Phosphoglycerate mutase-like"/>
    <property type="match status" value="1"/>
</dbReference>
<dbReference type="Gene3D" id="3.40.50.1240">
    <property type="entry name" value="Phosphoglycerate mutase-like"/>
    <property type="match status" value="1"/>
</dbReference>
<sequence>MSLKIGSVLVIVTILSPVCHAVALNPFTWGKNEADDTIIMAHVIFRHGNRTPQTSELYPLDPYLNYTYFPFGNGQLTNAGKKREYSIGKALRQRYSKKLLGNVYYPNLVEASSTDYNRTKASLLLVVASLFAPEGIETWNHFLNWQPVPYNYRPTNRDEVLIGINCPKYVQLYEEHNQKPKLQADFQQHKDTFEYISKNTGLNVTSFYEVYNLYFGISTEEEWGHKLPVWTKIVWPKTIIDLAIQEYFVQTGTTELIKLAEGYHLKKILEDTRRKIENINETHGRKLYLYSAHENNLAEMLILLGVFDAHIPTYGSYLIFEVHKVNEEYGFKIYYQNYLSKDIQLLRLPACEEFCPIDKFTNILQEYIPSDKDSCYGEL</sequence>
<keyword evidence="6" id="KW-1015">Disulfide bond</keyword>
<keyword evidence="10" id="KW-1185">Reference proteome</keyword>
<dbReference type="InterPro" id="IPR029033">
    <property type="entry name" value="His_PPase_superfam"/>
</dbReference>
<dbReference type="PROSITE" id="PS00616">
    <property type="entry name" value="HIS_ACID_PHOSPHAT_1"/>
    <property type="match status" value="1"/>
</dbReference>
<evidence type="ECO:0000256" key="5">
    <source>
        <dbReference type="ARBA" id="ARBA00022801"/>
    </source>
</evidence>
<dbReference type="EMBL" id="OU896709">
    <property type="protein sequence ID" value="CAH1159469.1"/>
    <property type="molecule type" value="Genomic_DNA"/>
</dbReference>
<dbReference type="EC" id="3.1.3.2" evidence="3"/>
<dbReference type="InterPro" id="IPR033379">
    <property type="entry name" value="Acid_Pase_AS"/>
</dbReference>
<evidence type="ECO:0000256" key="3">
    <source>
        <dbReference type="ARBA" id="ARBA00012646"/>
    </source>
</evidence>
<evidence type="ECO:0000256" key="1">
    <source>
        <dbReference type="ARBA" id="ARBA00000032"/>
    </source>
</evidence>
<dbReference type="InterPro" id="IPR000560">
    <property type="entry name" value="His_Pase_clade-2"/>
</dbReference>
<name>A0A9P0GTM9_PHACE</name>
<dbReference type="Proteomes" id="UP001153737">
    <property type="component" value="Chromosome 3"/>
</dbReference>
<evidence type="ECO:0000313" key="9">
    <source>
        <dbReference type="EMBL" id="CAH1159469.1"/>
    </source>
</evidence>
<protein>
    <recommendedName>
        <fullName evidence="3">acid phosphatase</fullName>
        <ecNumber evidence="3">3.1.3.2</ecNumber>
    </recommendedName>
</protein>
<keyword evidence="5" id="KW-0378">Hydrolase</keyword>
<evidence type="ECO:0000256" key="8">
    <source>
        <dbReference type="SAM" id="SignalP"/>
    </source>
</evidence>